<dbReference type="Proteomes" id="UP000092555">
    <property type="component" value="Unassembled WGS sequence"/>
</dbReference>
<dbReference type="EMBL" id="LXTC01000001">
    <property type="protein sequence ID" value="OBA23595.1"/>
    <property type="molecule type" value="Genomic_DNA"/>
</dbReference>
<feature type="compositionally biased region" description="Polar residues" evidence="1">
    <location>
        <begin position="255"/>
        <end position="279"/>
    </location>
</feature>
<feature type="compositionally biased region" description="Polar residues" evidence="1">
    <location>
        <begin position="192"/>
        <end position="216"/>
    </location>
</feature>
<comment type="caution">
    <text evidence="2">The sequence shown here is derived from an EMBL/GenBank/DDBJ whole genome shotgun (WGS) entry which is preliminary data.</text>
</comment>
<dbReference type="OrthoDB" id="4080041at2759"/>
<dbReference type="RefSeq" id="XP_018714076.1">
    <property type="nucleotide sequence ID" value="XM_018855535.1"/>
</dbReference>
<accession>A0A1A0HHV9</accession>
<dbReference type="STRING" id="869754.A0A1A0HHV9"/>
<keyword evidence="3" id="KW-1185">Reference proteome</keyword>
<sequence>MNGALQKKLRSYLEARKVLQAHYLRVRESAEDLESRENIEALFEFDQLCYSYHAIKSYHDISKSEWTFTDRQPFDLFVDLMPKVEDKLYIPELCARYKGLQVLRRELYESAREGGRIAHMIMSSSGKPEDFCSKVDEILATLDSLPVPDTMGNSLKAWSPSASRKLKKKQGKSSEAIEISDGSLSADHMDTTGKQSGQQKHTKGDQSAQHLFSSSKAIHETPSIVTKSPAGDKSLSADRQSTVSVEVISDKPVPFQSSMYTTGSIQPVSKSDEASNANANDKDLKNTPEPTPSSSLPPTNSQRRTSSGPEDADSPMRKKNKPLPYAESGKSVTQEKSQTSTTDSQEHQSQQPSTINVPTERQTPIQPSKHPKLSVTNKPLTTALLDPKSQKASDTTIKLDLISLKHVDQNTEFIRGRASSLPIHSMNKTTRESNSIDYSNASKAANMLESSKKSPLTLIESSFAQFPTWTKDFVRCIVSAAACHPDKPAEAIQAALEKKCKIRVRRDEAEMLRLHYGLRPETMEKFEYYIQAFHLIASQFSEQRARYVTVPWAELRVQFTRATQFPLEDWDIRGRYHFFLLHRRVYGKQGEPSHNYRDDVDAFRKKYAYRKSSAFLKGKKNSSEVSPAKASPTTSLTFENTPKTFSMSPKKNLRWSPEIFQALVDGYCAIPRETPNRLLVLTQYVFLKTETRVEQLLLLDISKSKEFLKEIQKRLPEESESSISQIDPSIFDQYNKTLSTIIAHTHPDSFYSAIIKDHHLTDFWDFSKTKSIMSTVEYASKIDANTKIPSLRVIRSKVLLYIRGRLLREHLVNVKEETVSRRLVRMMELDMFDESQCLLLNEVLHKN</sequence>
<name>A0A1A0HHV9_9ASCO</name>
<proteinExistence type="predicted"/>
<dbReference type="GeneID" id="30028511"/>
<feature type="region of interest" description="Disordered" evidence="1">
    <location>
        <begin position="153"/>
        <end position="377"/>
    </location>
</feature>
<feature type="compositionally biased region" description="Polar residues" evidence="1">
    <location>
        <begin position="330"/>
        <end position="366"/>
    </location>
</feature>
<evidence type="ECO:0000256" key="1">
    <source>
        <dbReference type="SAM" id="MobiDB-lite"/>
    </source>
</evidence>
<protein>
    <submittedName>
        <fullName evidence="2">Uncharacterized protein</fullName>
    </submittedName>
</protein>
<gene>
    <name evidence="2" type="ORF">METBIDRAFT_30027</name>
</gene>
<reference evidence="2 3" key="1">
    <citation type="submission" date="2016-05" db="EMBL/GenBank/DDBJ databases">
        <title>Comparative genomics of biotechnologically important yeasts.</title>
        <authorList>
            <consortium name="DOE Joint Genome Institute"/>
            <person name="Riley R."/>
            <person name="Haridas S."/>
            <person name="Wolfe K.H."/>
            <person name="Lopes M.R."/>
            <person name="Hittinger C.T."/>
            <person name="Goker M."/>
            <person name="Salamov A."/>
            <person name="Wisecaver J."/>
            <person name="Long T.M."/>
            <person name="Aerts A.L."/>
            <person name="Barry K."/>
            <person name="Choi C."/>
            <person name="Clum A."/>
            <person name="Coughlan A.Y."/>
            <person name="Deshpande S."/>
            <person name="Douglass A.P."/>
            <person name="Hanson S.J."/>
            <person name="Klenk H.-P."/>
            <person name="LaButti K."/>
            <person name="Lapidus A."/>
            <person name="Lindquist E."/>
            <person name="Lipzen A."/>
            <person name="Meier-kolthoff J.P."/>
            <person name="Ohm R.A."/>
            <person name="Otillar R.P."/>
            <person name="Pangilinan J."/>
            <person name="Peng Y."/>
            <person name="Rokas A."/>
            <person name="Rosa C.A."/>
            <person name="Scheuner C."/>
            <person name="Sibirny A.A."/>
            <person name="Slot J.C."/>
            <person name="Stielow J.B."/>
            <person name="Sun H."/>
            <person name="Kurtzman C.P."/>
            <person name="Blackwell M."/>
            <person name="Grigoriev I.V."/>
            <person name="Jeffries T.W."/>
        </authorList>
    </citation>
    <scope>NUCLEOTIDE SEQUENCE [LARGE SCALE GENOMIC DNA]</scope>
    <source>
        <strain evidence="2 3">NRRL YB-4993</strain>
    </source>
</reference>
<evidence type="ECO:0000313" key="3">
    <source>
        <dbReference type="Proteomes" id="UP000092555"/>
    </source>
</evidence>
<organism evidence="2 3">
    <name type="scientific">Metschnikowia bicuspidata var. bicuspidata NRRL YB-4993</name>
    <dbReference type="NCBI Taxonomy" id="869754"/>
    <lineage>
        <taxon>Eukaryota</taxon>
        <taxon>Fungi</taxon>
        <taxon>Dikarya</taxon>
        <taxon>Ascomycota</taxon>
        <taxon>Saccharomycotina</taxon>
        <taxon>Pichiomycetes</taxon>
        <taxon>Metschnikowiaceae</taxon>
        <taxon>Metschnikowia</taxon>
    </lineage>
</organism>
<evidence type="ECO:0000313" key="2">
    <source>
        <dbReference type="EMBL" id="OBA23595.1"/>
    </source>
</evidence>
<dbReference type="AlphaFoldDB" id="A0A1A0HHV9"/>